<dbReference type="OrthoDB" id="3415124at2"/>
<name>A0A542YG43_9MICO</name>
<accession>A0A542YG43</accession>
<organism evidence="2 3">
    <name type="scientific">Homoserinimonas aerilata</name>
    <dbReference type="NCBI Taxonomy" id="1162970"/>
    <lineage>
        <taxon>Bacteria</taxon>
        <taxon>Bacillati</taxon>
        <taxon>Actinomycetota</taxon>
        <taxon>Actinomycetes</taxon>
        <taxon>Micrococcales</taxon>
        <taxon>Microbacteriaceae</taxon>
        <taxon>Homoserinimonas</taxon>
    </lineage>
</organism>
<dbReference type="GO" id="GO:0004386">
    <property type="term" value="F:helicase activity"/>
    <property type="evidence" value="ECO:0007669"/>
    <property type="project" value="UniProtKB-KW"/>
</dbReference>
<evidence type="ECO:0000313" key="3">
    <source>
        <dbReference type="Proteomes" id="UP000317998"/>
    </source>
</evidence>
<keyword evidence="2" id="KW-0347">Helicase</keyword>
<keyword evidence="3" id="KW-1185">Reference proteome</keyword>
<proteinExistence type="predicted"/>
<keyword evidence="2" id="KW-0547">Nucleotide-binding</keyword>
<gene>
    <name evidence="2" type="ORF">FB562_0105</name>
</gene>
<dbReference type="AlphaFoldDB" id="A0A542YG43"/>
<dbReference type="EMBL" id="VFOM01000001">
    <property type="protein sequence ID" value="TQL47060.1"/>
    <property type="molecule type" value="Genomic_DNA"/>
</dbReference>
<feature type="domain" description="Helicase XPB/Ssl2 N-terminal" evidence="1">
    <location>
        <begin position="356"/>
        <end position="489"/>
    </location>
</feature>
<comment type="caution">
    <text evidence="2">The sequence shown here is derived from an EMBL/GenBank/DDBJ whole genome shotgun (WGS) entry which is preliminary data.</text>
</comment>
<dbReference type="Pfam" id="PF13625">
    <property type="entry name" value="Helicase_C_3"/>
    <property type="match status" value="1"/>
</dbReference>
<dbReference type="RefSeq" id="WP_141879353.1">
    <property type="nucleotide sequence ID" value="NZ_VFOM01000001.1"/>
</dbReference>
<keyword evidence="2" id="KW-0067">ATP-binding</keyword>
<evidence type="ECO:0000313" key="2">
    <source>
        <dbReference type="EMBL" id="TQL47060.1"/>
    </source>
</evidence>
<sequence length="634" mass="68233">MSSTLSLATRLRSLGDEQLHEAITARELVMTPSTLAGMADFFDLADVLLDHSAIQRALVRLDRGMLSCLAVLADSGQPLTPDAVAERLRGLGSEHPDPAALRARLDRAAALLLAEESDGAFDVYDGVREQLRSWPVFGLPGLEQLAGTTAPAALEPVPEVERRFVDRLAAERAFASTGAVTELLFELERQPARELAKGGVALPDAKRLASTMSVDLDTVGVYLHLAERGGLACRESGTWMTTERGSGWLGRPVRSRWRALGDAWFGMLPPDIRQLLGERSHSVWGDGLRSYLDWLYPAGVDWVGERIAAYVHEAELLGITAGQAPSSPGALLLQGRGDDAEQAVRELLPAEVDSVYLQHDLSVVAPGPLEPAIDERLRVLADVENHALAATYRVSAASVNRALTAGETAESMREFLSAISKTGIPQPLDYLITEGATRYGLIRAGELSGEADPDSPEAGAHSYLRSSDAHLLRTVAVDQSLAALGLVRVDDHRLVSRFARDIVFWSLSDARYPVAAEDAQGEIVALRRHRLARPPRPDAPDALHELIARLRADAQQSDSAGEPSGQAWLVKQLEAAVRSRSVLTVSIRMPGGAIVDYRLEPTGIAGGRLRARDTAGDVERTLPVSSIASISPAD</sequence>
<protein>
    <submittedName>
        <fullName evidence="2">XPB/Ssl2-like helicase family protein</fullName>
    </submittedName>
</protein>
<keyword evidence="2" id="KW-0378">Hydrolase</keyword>
<evidence type="ECO:0000259" key="1">
    <source>
        <dbReference type="Pfam" id="PF13625"/>
    </source>
</evidence>
<dbReference type="InterPro" id="IPR032830">
    <property type="entry name" value="XPB/Ssl2_N"/>
</dbReference>
<dbReference type="Proteomes" id="UP000317998">
    <property type="component" value="Unassembled WGS sequence"/>
</dbReference>
<reference evidence="2 3" key="1">
    <citation type="submission" date="2019-06" db="EMBL/GenBank/DDBJ databases">
        <title>Sequencing the genomes of 1000 actinobacteria strains.</title>
        <authorList>
            <person name="Klenk H.-P."/>
        </authorList>
    </citation>
    <scope>NUCLEOTIDE SEQUENCE [LARGE SCALE GENOMIC DNA]</scope>
    <source>
        <strain evidence="2 3">DSM 26477</strain>
    </source>
</reference>